<dbReference type="GO" id="GO:0031267">
    <property type="term" value="F:small GTPase binding"/>
    <property type="evidence" value="ECO:0007669"/>
    <property type="project" value="InterPro"/>
</dbReference>
<protein>
    <submittedName>
        <fullName evidence="6">ARM repeat-containing protein</fullName>
    </submittedName>
</protein>
<dbReference type="GO" id="GO:0005635">
    <property type="term" value="C:nuclear envelope"/>
    <property type="evidence" value="ECO:0007669"/>
    <property type="project" value="TreeGrafter"/>
</dbReference>
<comment type="similarity">
    <text evidence="2">Belongs to the importin beta family.</text>
</comment>
<dbReference type="Gene3D" id="1.25.10.10">
    <property type="entry name" value="Leucine-rich Repeat Variant"/>
    <property type="match status" value="1"/>
</dbReference>
<dbReference type="InterPro" id="IPR011989">
    <property type="entry name" value="ARM-like"/>
</dbReference>
<sequence length="1035" mass="116059">MASFAIEVPGEANPLTETLVVHSLRAASSNEPYQIQAGTKQLQQWERSTGFYVHLQNTYFDTRLPIEIRYLAVIQLKNGIDKYWRKTATNAVSKDDKNIIRSRLLQGSLDEVDNRLALQNAITYARIARHDFPNDMPDAINILVSEVRRVGNEASLRLLRALQMLLQVVKELSTGRLLKSRQSLQAATPEIVAVLGQLYVSSMSKGLGDLSSSNEPLTIGLLAIKTMRRLLISGYEHPNRSNEVIEFWIFSIQRLAELLRMPASSPPLVGKHKLQLGKLHHEMARDHPASFALLPDSMELAKAYWGLIKDFGQNFGSKEAVTKAVASARIGTDGDAGAEDPSSQEKLVLRGLLTIRACVKMVHNPTQTFKYRRPEDKAEREQATKIVQSNLLTTELVQDVMEITITKFFVFREADLREWEEEPEEWEKREEGDGDDWEFSIRPCSEKLFLDLAINYKDIILQPFIALFSSVASLDNEDVLFKDSIYTAMGLSAPVVADQLDFDEFLRTVLVPEVQKQKPGFNILRRRAAILLGQWITINVTERQLVYQVFQHLLDASDSLNDEVVRVTAGRQLAKIADDWEFKAPDFLPFAETTLDRMMHLIEEVELSETKMALLNTISVIVERLDHHITPFAERIIGLLPPLWEQSGEEHLMKQAILTILSRLTNAMKSSSVPFHGLMLPIIKGAVEPGSDTQIYLLDDALDLWGAILVQTPAGEASQDLLSLAQYLFSIFELGSENLRKALEMTESYILLAPEYMLSERHAFFRAFASLLGTLRPDANGLVCNLLEIMTRSIEKIGGYEAATQTCVDMLETGAMGKLIEGLYGAWRAHCTTGPLAERPPVDGIVETDYFAVIARVVLGSTDGACQAIQRASAAVTGADSGIEGTMKWLIEEWVSHFENMGDPGRRKLMCLALTKLLETHQPFILLNLQSLMTLWTDVIIELREDATNPEGDSLIIVDAQTLLPEHDSPEAPEDIRRREMTLLDRVHSVALPSNVKFHLQEAIHAVGGEAKFREDWLVNVDQDILKAFGDLGIM</sequence>
<name>A0A9P4QEP6_9PEZI</name>
<gene>
    <name evidence="6" type="ORF">K431DRAFT_344741</name>
</gene>
<comment type="subcellular location">
    <subcellularLocation>
        <location evidence="1">Nucleus</location>
    </subcellularLocation>
</comment>
<evidence type="ECO:0000256" key="3">
    <source>
        <dbReference type="ARBA" id="ARBA00022448"/>
    </source>
</evidence>
<organism evidence="6 7">
    <name type="scientific">Polychaeton citri CBS 116435</name>
    <dbReference type="NCBI Taxonomy" id="1314669"/>
    <lineage>
        <taxon>Eukaryota</taxon>
        <taxon>Fungi</taxon>
        <taxon>Dikarya</taxon>
        <taxon>Ascomycota</taxon>
        <taxon>Pezizomycotina</taxon>
        <taxon>Dothideomycetes</taxon>
        <taxon>Dothideomycetidae</taxon>
        <taxon>Capnodiales</taxon>
        <taxon>Capnodiaceae</taxon>
        <taxon>Polychaeton</taxon>
    </lineage>
</organism>
<evidence type="ECO:0000256" key="1">
    <source>
        <dbReference type="ARBA" id="ARBA00004123"/>
    </source>
</evidence>
<reference evidence="6" key="1">
    <citation type="journal article" date="2020" name="Stud. Mycol.">
        <title>101 Dothideomycetes genomes: a test case for predicting lifestyles and emergence of pathogens.</title>
        <authorList>
            <person name="Haridas S."/>
            <person name="Albert R."/>
            <person name="Binder M."/>
            <person name="Bloem J."/>
            <person name="Labutti K."/>
            <person name="Salamov A."/>
            <person name="Andreopoulos B."/>
            <person name="Baker S."/>
            <person name="Barry K."/>
            <person name="Bills G."/>
            <person name="Bluhm B."/>
            <person name="Cannon C."/>
            <person name="Castanera R."/>
            <person name="Culley D."/>
            <person name="Daum C."/>
            <person name="Ezra D."/>
            <person name="Gonzalez J."/>
            <person name="Henrissat B."/>
            <person name="Kuo A."/>
            <person name="Liang C."/>
            <person name="Lipzen A."/>
            <person name="Lutzoni F."/>
            <person name="Magnuson J."/>
            <person name="Mondo S."/>
            <person name="Nolan M."/>
            <person name="Ohm R."/>
            <person name="Pangilinan J."/>
            <person name="Park H.-J."/>
            <person name="Ramirez L."/>
            <person name="Alfaro M."/>
            <person name="Sun H."/>
            <person name="Tritt A."/>
            <person name="Yoshinaga Y."/>
            <person name="Zwiers L.-H."/>
            <person name="Turgeon B."/>
            <person name="Goodwin S."/>
            <person name="Spatafora J."/>
            <person name="Crous P."/>
            <person name="Grigoriev I."/>
        </authorList>
    </citation>
    <scope>NUCLEOTIDE SEQUENCE</scope>
    <source>
        <strain evidence="6">CBS 116435</strain>
    </source>
</reference>
<dbReference type="GO" id="GO:0006606">
    <property type="term" value="P:protein import into nucleus"/>
    <property type="evidence" value="ECO:0007669"/>
    <property type="project" value="TreeGrafter"/>
</dbReference>
<evidence type="ECO:0000313" key="6">
    <source>
        <dbReference type="EMBL" id="KAF2723521.1"/>
    </source>
</evidence>
<comment type="caution">
    <text evidence="6">The sequence shown here is derived from an EMBL/GenBank/DDBJ whole genome shotgun (WGS) entry which is preliminary data.</text>
</comment>
<keyword evidence="4" id="KW-0539">Nucleus</keyword>
<keyword evidence="7" id="KW-1185">Reference proteome</keyword>
<accession>A0A9P4QEP6</accession>
<dbReference type="AlphaFoldDB" id="A0A9P4QEP6"/>
<dbReference type="Proteomes" id="UP000799441">
    <property type="component" value="Unassembled WGS sequence"/>
</dbReference>
<dbReference type="InterPro" id="IPR058669">
    <property type="entry name" value="TPR_IPO7/11-like"/>
</dbReference>
<evidence type="ECO:0000259" key="5">
    <source>
        <dbReference type="PROSITE" id="PS50166"/>
    </source>
</evidence>
<evidence type="ECO:0000256" key="4">
    <source>
        <dbReference type="ARBA" id="ARBA00023242"/>
    </source>
</evidence>
<dbReference type="GO" id="GO:0005829">
    <property type="term" value="C:cytosol"/>
    <property type="evidence" value="ECO:0007669"/>
    <property type="project" value="TreeGrafter"/>
</dbReference>
<dbReference type="Pfam" id="PF03810">
    <property type="entry name" value="IBN_N"/>
    <property type="match status" value="1"/>
</dbReference>
<dbReference type="PANTHER" id="PTHR10997:SF7">
    <property type="entry name" value="IMPORTIN-11"/>
    <property type="match status" value="1"/>
</dbReference>
<dbReference type="OrthoDB" id="361693at2759"/>
<dbReference type="InterPro" id="IPR016024">
    <property type="entry name" value="ARM-type_fold"/>
</dbReference>
<dbReference type="FunFam" id="1.25.10.10:FF:000362">
    <property type="entry name" value="Importin 11, putative"/>
    <property type="match status" value="1"/>
</dbReference>
<keyword evidence="3" id="KW-0813">Transport</keyword>
<dbReference type="SUPFAM" id="SSF48371">
    <property type="entry name" value="ARM repeat"/>
    <property type="match status" value="1"/>
</dbReference>
<dbReference type="Pfam" id="PF25758">
    <property type="entry name" value="TPR_IPO11"/>
    <property type="match status" value="1"/>
</dbReference>
<feature type="domain" description="Importin N-terminal" evidence="5">
    <location>
        <begin position="38"/>
        <end position="110"/>
    </location>
</feature>
<dbReference type="SMART" id="SM00913">
    <property type="entry name" value="IBN_N"/>
    <property type="match status" value="1"/>
</dbReference>
<evidence type="ECO:0000313" key="7">
    <source>
        <dbReference type="Proteomes" id="UP000799441"/>
    </source>
</evidence>
<dbReference type="EMBL" id="MU003776">
    <property type="protein sequence ID" value="KAF2723521.1"/>
    <property type="molecule type" value="Genomic_DNA"/>
</dbReference>
<evidence type="ECO:0000256" key="2">
    <source>
        <dbReference type="ARBA" id="ARBA00007991"/>
    </source>
</evidence>
<dbReference type="PANTHER" id="PTHR10997">
    <property type="entry name" value="IMPORTIN-7, 8, 11"/>
    <property type="match status" value="1"/>
</dbReference>
<dbReference type="InterPro" id="IPR001494">
    <property type="entry name" value="Importin-beta_N"/>
</dbReference>
<dbReference type="PROSITE" id="PS50166">
    <property type="entry name" value="IMPORTIN_B_NT"/>
    <property type="match status" value="1"/>
</dbReference>
<proteinExistence type="inferred from homology"/>